<feature type="non-terminal residue" evidence="2">
    <location>
        <position position="1"/>
    </location>
</feature>
<feature type="region of interest" description="Disordered" evidence="1">
    <location>
        <begin position="79"/>
        <end position="103"/>
    </location>
</feature>
<name>A0A383EXW0_9ZZZZ</name>
<feature type="region of interest" description="Disordered" evidence="1">
    <location>
        <begin position="1"/>
        <end position="41"/>
    </location>
</feature>
<organism evidence="2">
    <name type="scientific">marine metagenome</name>
    <dbReference type="NCBI Taxonomy" id="408172"/>
    <lineage>
        <taxon>unclassified sequences</taxon>
        <taxon>metagenomes</taxon>
        <taxon>ecological metagenomes</taxon>
    </lineage>
</organism>
<sequence>ALGTLTNTPDLASGPTRSMLYTDEKSSTCHGCTTSSPWPDKNPWSSTHSAIAILAVSSELILVLGSVQSRLAGLRENEHGLPRLPSKSGHAQRKVVDELKAGQ</sequence>
<feature type="compositionally biased region" description="Basic and acidic residues" evidence="1">
    <location>
        <begin position="94"/>
        <end position="103"/>
    </location>
</feature>
<gene>
    <name evidence="2" type="ORF">METZ01_LOCUS514258</name>
</gene>
<evidence type="ECO:0000256" key="1">
    <source>
        <dbReference type="SAM" id="MobiDB-lite"/>
    </source>
</evidence>
<accession>A0A383EXW0</accession>
<dbReference type="EMBL" id="UINC01229621">
    <property type="protein sequence ID" value="SVE61404.1"/>
    <property type="molecule type" value="Genomic_DNA"/>
</dbReference>
<proteinExistence type="predicted"/>
<evidence type="ECO:0000313" key="2">
    <source>
        <dbReference type="EMBL" id="SVE61404.1"/>
    </source>
</evidence>
<feature type="compositionally biased region" description="Polar residues" evidence="1">
    <location>
        <begin position="1"/>
        <end position="10"/>
    </location>
</feature>
<protein>
    <submittedName>
        <fullName evidence="2">Uncharacterized protein</fullName>
    </submittedName>
</protein>
<feature type="compositionally biased region" description="Polar residues" evidence="1">
    <location>
        <begin position="28"/>
        <end position="41"/>
    </location>
</feature>
<dbReference type="AlphaFoldDB" id="A0A383EXW0"/>
<reference evidence="2" key="1">
    <citation type="submission" date="2018-05" db="EMBL/GenBank/DDBJ databases">
        <authorList>
            <person name="Lanie J.A."/>
            <person name="Ng W.-L."/>
            <person name="Kazmierczak K.M."/>
            <person name="Andrzejewski T.M."/>
            <person name="Davidsen T.M."/>
            <person name="Wayne K.J."/>
            <person name="Tettelin H."/>
            <person name="Glass J.I."/>
            <person name="Rusch D."/>
            <person name="Podicherti R."/>
            <person name="Tsui H.-C.T."/>
            <person name="Winkler M.E."/>
        </authorList>
    </citation>
    <scope>NUCLEOTIDE SEQUENCE</scope>
</reference>